<sequence length="49" mass="5452">MEDLSTFSIKITHGIDTSLQVGPLMADLALHTLRNIEGTECNLFHAYFS</sequence>
<evidence type="ECO:0000313" key="2">
    <source>
        <dbReference type="Proteomes" id="UP000218160"/>
    </source>
</evidence>
<dbReference type="EMBL" id="CP020660">
    <property type="protein sequence ID" value="ATF09821.1"/>
    <property type="molecule type" value="Genomic_DNA"/>
</dbReference>
<accession>A0A291BA10</accession>
<reference evidence="2" key="1">
    <citation type="submission" date="2017-04" db="EMBL/GenBank/DDBJ databases">
        <title>Genome evolution of the luminous symbionts of deep sea anglerfish.</title>
        <authorList>
            <person name="Hendry T.A."/>
        </authorList>
    </citation>
    <scope>NUCLEOTIDE SEQUENCE [LARGE SCALE GENOMIC DNA]</scope>
</reference>
<gene>
    <name evidence="1" type="ORF">BTN50_1341</name>
</gene>
<dbReference type="AlphaFoldDB" id="A0A291BA10"/>
<organism evidence="1 2">
    <name type="scientific">Candidatus Enterovibrio altilux</name>
    <dbReference type="NCBI Taxonomy" id="1927128"/>
    <lineage>
        <taxon>Bacteria</taxon>
        <taxon>Pseudomonadati</taxon>
        <taxon>Pseudomonadota</taxon>
        <taxon>Gammaproteobacteria</taxon>
        <taxon>Vibrionales</taxon>
        <taxon>Vibrionaceae</taxon>
        <taxon>Enterovibrio</taxon>
    </lineage>
</organism>
<evidence type="ECO:0000313" key="1">
    <source>
        <dbReference type="EMBL" id="ATF09821.1"/>
    </source>
</evidence>
<proteinExistence type="predicted"/>
<dbReference type="KEGG" id="elux:BTN50_1341"/>
<protein>
    <submittedName>
        <fullName evidence="1">Uncharacterized protein</fullName>
    </submittedName>
</protein>
<keyword evidence="2" id="KW-1185">Reference proteome</keyword>
<dbReference type="Proteomes" id="UP000218160">
    <property type="component" value="Chromosome 1"/>
</dbReference>
<name>A0A291BA10_9GAMM</name>